<dbReference type="Proteomes" id="UP000836841">
    <property type="component" value="Chromosome 3"/>
</dbReference>
<dbReference type="AlphaFoldDB" id="A0AAU9RYL6"/>
<comment type="similarity">
    <text evidence="5">Belongs to the cysteine-rich repeat secretory protein family.</text>
</comment>
<evidence type="ECO:0000256" key="3">
    <source>
        <dbReference type="ARBA" id="ARBA00022729"/>
    </source>
</evidence>
<accession>A0AAU9RYL6</accession>
<sequence>MYSSSSLSKGLVPILAVMNIQFLLIGSVSSLNTTNAYLHHTCFASQGKYKPGSEYEKGLKDIIKRTLYSNFSGGLEMGTIGEGPSFVSVTQQCRGDSYGPKCRSCFSTTVSEVTSLNIID</sequence>
<comment type="subcellular location">
    <subcellularLocation>
        <location evidence="1">Secreted</location>
    </subcellularLocation>
</comment>
<dbReference type="GO" id="GO:0005576">
    <property type="term" value="C:extracellular region"/>
    <property type="evidence" value="ECO:0007669"/>
    <property type="project" value="UniProtKB-SubCell"/>
</dbReference>
<dbReference type="InterPro" id="IPR050581">
    <property type="entry name" value="CRR_secretory_protein"/>
</dbReference>
<keyword evidence="6" id="KW-1133">Transmembrane helix</keyword>
<dbReference type="InterPro" id="IPR038408">
    <property type="entry name" value="GNK2_sf"/>
</dbReference>
<evidence type="ECO:0000256" key="5">
    <source>
        <dbReference type="ARBA" id="ARBA00038515"/>
    </source>
</evidence>
<dbReference type="PROSITE" id="PS51473">
    <property type="entry name" value="GNK2"/>
    <property type="match status" value="1"/>
</dbReference>
<evidence type="ECO:0000256" key="6">
    <source>
        <dbReference type="SAM" id="Phobius"/>
    </source>
</evidence>
<dbReference type="Pfam" id="PF01657">
    <property type="entry name" value="Stress-antifung"/>
    <property type="match status" value="1"/>
</dbReference>
<keyword evidence="6" id="KW-0812">Transmembrane</keyword>
<dbReference type="CDD" id="cd23509">
    <property type="entry name" value="Gnk2-like"/>
    <property type="match status" value="1"/>
</dbReference>
<proteinExistence type="inferred from homology"/>
<dbReference type="PANTHER" id="PTHR32411">
    <property type="entry name" value="CYSTEINE-RICH REPEAT SECRETORY PROTEIN 38-RELATED"/>
    <property type="match status" value="1"/>
</dbReference>
<name>A0AAU9RYL6_THLAR</name>
<keyword evidence="3" id="KW-0732">Signal</keyword>
<evidence type="ECO:0000313" key="9">
    <source>
        <dbReference type="Proteomes" id="UP000836841"/>
    </source>
</evidence>
<evidence type="ECO:0000256" key="1">
    <source>
        <dbReference type="ARBA" id="ARBA00004613"/>
    </source>
</evidence>
<keyword evidence="4" id="KW-0677">Repeat</keyword>
<feature type="transmembrane region" description="Helical" evidence="6">
    <location>
        <begin position="12"/>
        <end position="31"/>
    </location>
</feature>
<gene>
    <name evidence="8" type="ORF">TAV2_LOCUS11687</name>
</gene>
<keyword evidence="9" id="KW-1185">Reference proteome</keyword>
<protein>
    <recommendedName>
        <fullName evidence="7">Gnk2-homologous domain-containing protein</fullName>
    </recommendedName>
</protein>
<feature type="domain" description="Gnk2-homologous" evidence="7">
    <location>
        <begin position="37"/>
        <end position="120"/>
    </location>
</feature>
<evidence type="ECO:0000256" key="2">
    <source>
        <dbReference type="ARBA" id="ARBA00022525"/>
    </source>
</evidence>
<keyword evidence="6" id="KW-0472">Membrane</keyword>
<dbReference type="EMBL" id="OU466859">
    <property type="protein sequence ID" value="CAH2053066.1"/>
    <property type="molecule type" value="Genomic_DNA"/>
</dbReference>
<reference evidence="8 9" key="1">
    <citation type="submission" date="2022-03" db="EMBL/GenBank/DDBJ databases">
        <authorList>
            <person name="Nunn A."/>
            <person name="Chopra R."/>
            <person name="Nunn A."/>
            <person name="Contreras Garrido A."/>
        </authorList>
    </citation>
    <scope>NUCLEOTIDE SEQUENCE [LARGE SCALE GENOMIC DNA]</scope>
</reference>
<organism evidence="8 9">
    <name type="scientific">Thlaspi arvense</name>
    <name type="common">Field penny-cress</name>
    <dbReference type="NCBI Taxonomy" id="13288"/>
    <lineage>
        <taxon>Eukaryota</taxon>
        <taxon>Viridiplantae</taxon>
        <taxon>Streptophyta</taxon>
        <taxon>Embryophyta</taxon>
        <taxon>Tracheophyta</taxon>
        <taxon>Spermatophyta</taxon>
        <taxon>Magnoliopsida</taxon>
        <taxon>eudicotyledons</taxon>
        <taxon>Gunneridae</taxon>
        <taxon>Pentapetalae</taxon>
        <taxon>rosids</taxon>
        <taxon>malvids</taxon>
        <taxon>Brassicales</taxon>
        <taxon>Brassicaceae</taxon>
        <taxon>Thlaspideae</taxon>
        <taxon>Thlaspi</taxon>
    </lineage>
</organism>
<evidence type="ECO:0000256" key="4">
    <source>
        <dbReference type="ARBA" id="ARBA00022737"/>
    </source>
</evidence>
<evidence type="ECO:0000313" key="8">
    <source>
        <dbReference type="EMBL" id="CAH2053066.1"/>
    </source>
</evidence>
<evidence type="ECO:0000259" key="7">
    <source>
        <dbReference type="PROSITE" id="PS51473"/>
    </source>
</evidence>
<dbReference type="Gene3D" id="3.30.430.20">
    <property type="entry name" value="Gnk2 domain, C-X8-C-X2-C motif"/>
    <property type="match status" value="1"/>
</dbReference>
<keyword evidence="2" id="KW-0964">Secreted</keyword>
<dbReference type="InterPro" id="IPR002902">
    <property type="entry name" value="GNK2"/>
</dbReference>
<dbReference type="PANTHER" id="PTHR32411:SF43">
    <property type="entry name" value="CYSTEINE-RICH REPEAT SECRETORY PROTEIN 38"/>
    <property type="match status" value="1"/>
</dbReference>